<protein>
    <recommendedName>
        <fullName evidence="2">Hypervirulence associated protein TUDOR domain-containing protein</fullName>
    </recommendedName>
</protein>
<reference evidence="3" key="1">
    <citation type="submission" date="2022-06" db="EMBL/GenBank/DDBJ databases">
        <title>Genome Sequence of Candolleomyces eurysporus.</title>
        <authorList>
            <person name="Buettner E."/>
        </authorList>
    </citation>
    <scope>NUCLEOTIDE SEQUENCE</scope>
    <source>
        <strain evidence="3">VTCC 930004</strain>
    </source>
</reference>
<dbReference type="Pfam" id="PF11160">
    <property type="entry name" value="Hva1_TUDOR"/>
    <property type="match status" value="1"/>
</dbReference>
<gene>
    <name evidence="3" type="ORF">H1R20_g1963</name>
</gene>
<dbReference type="EMBL" id="JANBPK010000704">
    <property type="protein sequence ID" value="KAJ2935140.1"/>
    <property type="molecule type" value="Genomic_DNA"/>
</dbReference>
<dbReference type="AlphaFoldDB" id="A0A9W8JQR7"/>
<organism evidence="3 4">
    <name type="scientific">Candolleomyces eurysporus</name>
    <dbReference type="NCBI Taxonomy" id="2828524"/>
    <lineage>
        <taxon>Eukaryota</taxon>
        <taxon>Fungi</taxon>
        <taxon>Dikarya</taxon>
        <taxon>Basidiomycota</taxon>
        <taxon>Agaricomycotina</taxon>
        <taxon>Agaricomycetes</taxon>
        <taxon>Agaricomycetidae</taxon>
        <taxon>Agaricales</taxon>
        <taxon>Agaricineae</taxon>
        <taxon>Psathyrellaceae</taxon>
        <taxon>Candolleomyces</taxon>
    </lineage>
</organism>
<dbReference type="Proteomes" id="UP001140091">
    <property type="component" value="Unassembled WGS sequence"/>
</dbReference>
<evidence type="ECO:0000313" key="4">
    <source>
        <dbReference type="Proteomes" id="UP001140091"/>
    </source>
</evidence>
<sequence length="80" mass="8808">MAPMYQEGQFVRYKPVGGPDSNTPESVGTIRGVLTEPGVQADRHVQASEEEPRYEVENKNTGKRTAIFQKNIIGVAEESS</sequence>
<evidence type="ECO:0000256" key="1">
    <source>
        <dbReference type="SAM" id="MobiDB-lite"/>
    </source>
</evidence>
<evidence type="ECO:0000259" key="2">
    <source>
        <dbReference type="Pfam" id="PF11160"/>
    </source>
</evidence>
<feature type="non-terminal residue" evidence="3">
    <location>
        <position position="1"/>
    </location>
</feature>
<comment type="caution">
    <text evidence="3">The sequence shown here is derived from an EMBL/GenBank/DDBJ whole genome shotgun (WGS) entry which is preliminary data.</text>
</comment>
<proteinExistence type="predicted"/>
<feature type="domain" description="Hypervirulence associated protein TUDOR" evidence="2">
    <location>
        <begin position="8"/>
        <end position="71"/>
    </location>
</feature>
<dbReference type="OrthoDB" id="10052172at2759"/>
<dbReference type="InterPro" id="IPR021331">
    <property type="entry name" value="Hva1_TUDOR"/>
</dbReference>
<name>A0A9W8JQR7_9AGAR</name>
<evidence type="ECO:0000313" key="3">
    <source>
        <dbReference type="EMBL" id="KAJ2935140.1"/>
    </source>
</evidence>
<keyword evidence="4" id="KW-1185">Reference proteome</keyword>
<accession>A0A9W8JQR7</accession>
<feature type="region of interest" description="Disordered" evidence="1">
    <location>
        <begin position="1"/>
        <end position="25"/>
    </location>
</feature>